<evidence type="ECO:0000256" key="5">
    <source>
        <dbReference type="SAM" id="MobiDB-lite"/>
    </source>
</evidence>
<dbReference type="InterPro" id="IPR001180">
    <property type="entry name" value="CNH_dom"/>
</dbReference>
<evidence type="ECO:0000313" key="9">
    <source>
        <dbReference type="Proteomes" id="UP000054350"/>
    </source>
</evidence>
<evidence type="ECO:0000256" key="4">
    <source>
        <dbReference type="PROSITE-ProRule" id="PRU10141"/>
    </source>
</evidence>
<evidence type="ECO:0000259" key="7">
    <source>
        <dbReference type="PROSITE" id="PS50219"/>
    </source>
</evidence>
<gene>
    <name evidence="8" type="ORF">AMAG_11444</name>
</gene>
<dbReference type="Pfam" id="PF00069">
    <property type="entry name" value="Pkinase"/>
    <property type="match status" value="1"/>
</dbReference>
<proteinExistence type="predicted"/>
<keyword evidence="8" id="KW-0418">Kinase</keyword>
<dbReference type="EMBL" id="GG745351">
    <property type="protein sequence ID" value="KNE66971.1"/>
    <property type="molecule type" value="Genomic_DNA"/>
</dbReference>
<evidence type="ECO:0000313" key="8">
    <source>
        <dbReference type="EMBL" id="KNE66971.1"/>
    </source>
</evidence>
<feature type="compositionally biased region" description="Low complexity" evidence="5">
    <location>
        <begin position="388"/>
        <end position="406"/>
    </location>
</feature>
<dbReference type="OrthoDB" id="248923at2759"/>
<dbReference type="InterPro" id="IPR017441">
    <property type="entry name" value="Protein_kinase_ATP_BS"/>
</dbReference>
<keyword evidence="3 4" id="KW-0067">ATP-binding</keyword>
<dbReference type="SMART" id="SM00036">
    <property type="entry name" value="CNH"/>
    <property type="match status" value="1"/>
</dbReference>
<feature type="binding site" evidence="4">
    <location>
        <position position="70"/>
    </location>
    <ligand>
        <name>ATP</name>
        <dbReference type="ChEBI" id="CHEBI:30616"/>
    </ligand>
</feature>
<feature type="domain" description="Protein kinase" evidence="6">
    <location>
        <begin position="41"/>
        <end position="303"/>
    </location>
</feature>
<feature type="region of interest" description="Disordered" evidence="5">
    <location>
        <begin position="1"/>
        <end position="23"/>
    </location>
</feature>
<dbReference type="GO" id="GO:0004674">
    <property type="term" value="F:protein serine/threonine kinase activity"/>
    <property type="evidence" value="ECO:0007669"/>
    <property type="project" value="UniProtKB-EC"/>
</dbReference>
<dbReference type="AlphaFoldDB" id="A0A0L0SWX7"/>
<dbReference type="PANTHER" id="PTHR48012">
    <property type="entry name" value="STERILE20-LIKE KINASE, ISOFORM B-RELATED"/>
    <property type="match status" value="1"/>
</dbReference>
<feature type="compositionally biased region" description="Low complexity" evidence="5">
    <location>
        <begin position="421"/>
        <end position="450"/>
    </location>
</feature>
<dbReference type="PROSITE" id="PS00107">
    <property type="entry name" value="PROTEIN_KINASE_ATP"/>
    <property type="match status" value="1"/>
</dbReference>
<dbReference type="PROSITE" id="PS50219">
    <property type="entry name" value="CNH"/>
    <property type="match status" value="1"/>
</dbReference>
<dbReference type="Proteomes" id="UP000054350">
    <property type="component" value="Unassembled WGS sequence"/>
</dbReference>
<dbReference type="FunFam" id="1.10.510.10:FF:000421">
    <property type="entry name" value="Serine/threonine-protein kinase PAK 6"/>
    <property type="match status" value="1"/>
</dbReference>
<accession>A0A0L0SWX7</accession>
<reference evidence="8 9" key="1">
    <citation type="submission" date="2009-11" db="EMBL/GenBank/DDBJ databases">
        <title>Annotation of Allomyces macrogynus ATCC 38327.</title>
        <authorList>
            <consortium name="The Broad Institute Genome Sequencing Platform"/>
            <person name="Russ C."/>
            <person name="Cuomo C."/>
            <person name="Burger G."/>
            <person name="Gray M.W."/>
            <person name="Holland P.W.H."/>
            <person name="King N."/>
            <person name="Lang F.B.F."/>
            <person name="Roger A.J."/>
            <person name="Ruiz-Trillo I."/>
            <person name="Young S.K."/>
            <person name="Zeng Q."/>
            <person name="Gargeya S."/>
            <person name="Fitzgerald M."/>
            <person name="Haas B."/>
            <person name="Abouelleil A."/>
            <person name="Alvarado L."/>
            <person name="Arachchi H.M."/>
            <person name="Berlin A."/>
            <person name="Chapman S.B."/>
            <person name="Gearin G."/>
            <person name="Goldberg J."/>
            <person name="Griggs A."/>
            <person name="Gujja S."/>
            <person name="Hansen M."/>
            <person name="Heiman D."/>
            <person name="Howarth C."/>
            <person name="Larimer J."/>
            <person name="Lui A."/>
            <person name="MacDonald P.J.P."/>
            <person name="McCowen C."/>
            <person name="Montmayeur A."/>
            <person name="Murphy C."/>
            <person name="Neiman D."/>
            <person name="Pearson M."/>
            <person name="Priest M."/>
            <person name="Roberts A."/>
            <person name="Saif S."/>
            <person name="Shea T."/>
            <person name="Sisk P."/>
            <person name="Stolte C."/>
            <person name="Sykes S."/>
            <person name="Wortman J."/>
            <person name="Nusbaum C."/>
            <person name="Birren B."/>
        </authorList>
    </citation>
    <scope>NUCLEOTIDE SEQUENCE [LARGE SCALE GENOMIC DNA]</scope>
    <source>
        <strain evidence="8 9">ATCC 38327</strain>
    </source>
</reference>
<evidence type="ECO:0000256" key="2">
    <source>
        <dbReference type="ARBA" id="ARBA00022741"/>
    </source>
</evidence>
<dbReference type="EC" id="2.7.11.1" evidence="1"/>
<keyword evidence="2 4" id="KW-0547">Nucleotide-binding</keyword>
<dbReference type="Gene3D" id="1.10.510.10">
    <property type="entry name" value="Transferase(Phosphotransferase) domain 1"/>
    <property type="match status" value="1"/>
</dbReference>
<dbReference type="SMART" id="SM00220">
    <property type="entry name" value="S_TKc"/>
    <property type="match status" value="1"/>
</dbReference>
<dbReference type="STRING" id="578462.A0A0L0SWX7"/>
<protein>
    <recommendedName>
        <fullName evidence="1">non-specific serine/threonine protein kinase</fullName>
        <ecNumber evidence="1">2.7.11.1</ecNumber>
    </recommendedName>
</protein>
<dbReference type="OMA" id="VNDFPER"/>
<dbReference type="PROSITE" id="PS50011">
    <property type="entry name" value="PROTEIN_KINASE_DOM"/>
    <property type="match status" value="1"/>
</dbReference>
<dbReference type="InterPro" id="IPR000719">
    <property type="entry name" value="Prot_kinase_dom"/>
</dbReference>
<keyword evidence="8" id="KW-0808">Transferase</keyword>
<dbReference type="GO" id="GO:0005737">
    <property type="term" value="C:cytoplasm"/>
    <property type="evidence" value="ECO:0007669"/>
    <property type="project" value="TreeGrafter"/>
</dbReference>
<dbReference type="PANTHER" id="PTHR48012:SF18">
    <property type="entry name" value="HAPPYHOUR, ISOFORM A"/>
    <property type="match status" value="1"/>
</dbReference>
<name>A0A0L0SWX7_ALLM3</name>
<keyword evidence="9" id="KW-1185">Reference proteome</keyword>
<evidence type="ECO:0000259" key="6">
    <source>
        <dbReference type="PROSITE" id="PS50011"/>
    </source>
</evidence>
<dbReference type="Pfam" id="PF00780">
    <property type="entry name" value="CNH"/>
    <property type="match status" value="1"/>
</dbReference>
<dbReference type="VEuPathDB" id="FungiDB:AMAG_11444"/>
<sequence>MSPVPSGGAAVASSPPPPGSDLSAQQLFAKIAGKEDPEAIFDVLEIIGSGSYGEVYKAKVRSTGQLAAVKLVKLEPGEDLDEVLNEVNFLKSCNHGNVVSYLGSYMKRGNVRGMKTIWIAMEHCGGGSVEAAYKSLRTPLTETEIAVIVRECLVGLEFLHGCGKLHRDIKCGNILLTEDGQVKLADFGVSTQITKTFSKRHTFIGTPYWMAPEVITSEQQGTSYDHKADIWSLGITAIEMAECGPPMFDMHPMRVLFTIPKAAPPTLRDAKWSDAFRDYVRLCLNKDADARPTAGSLLAHPMFAGVGGPDARAVIVDLIERAREAKRLRNRQAMDARNDDEEDAQESAAAGGGDESGSDDGNEDDDDEDDDDDDDRNATVKRISTVRASAQAPAGAAAVVATAAPAPTRPTPSSPTPTPAAPLAVPAGASSPSTAGVARSGSARSSGAASEKSTNYRPTFRAARVCRLGKRINCADFLGTVLLLGVDDGLFALDTADGGAGAKLMPLSNRRYLQITCVEEIGTIISRSGKHEIVCLHEAASGQLSFKRKFETETKLKKIKETKGCDFYRVGRTPAANGAGTEITLCVSVQQTVCLVLKWVNGYFVKLQEVELAQPIRTLDLVDEARVFVGHDTQFSVMDLAALTLETLANPMGEDKTGAPIRAAAFGDRQYMLCYQQFGFILEATTPTDSTAPQLVLKRKLPWRHPVLFAERLGNDYFAACSASLLDVWHVAAAKIVHIFETKKDRTRGISLLAARDAPPGQQTVPGAPAGGRVYLLSDEEKDGERTFSVLCISHEQ</sequence>
<organism evidence="8 9">
    <name type="scientific">Allomyces macrogynus (strain ATCC 38327)</name>
    <name type="common">Allomyces javanicus var. macrogynus</name>
    <dbReference type="NCBI Taxonomy" id="578462"/>
    <lineage>
        <taxon>Eukaryota</taxon>
        <taxon>Fungi</taxon>
        <taxon>Fungi incertae sedis</taxon>
        <taxon>Blastocladiomycota</taxon>
        <taxon>Blastocladiomycetes</taxon>
        <taxon>Blastocladiales</taxon>
        <taxon>Blastocladiaceae</taxon>
        <taxon>Allomyces</taxon>
    </lineage>
</organism>
<reference evidence="9" key="2">
    <citation type="submission" date="2009-11" db="EMBL/GenBank/DDBJ databases">
        <title>The Genome Sequence of Allomyces macrogynus strain ATCC 38327.</title>
        <authorList>
            <consortium name="The Broad Institute Genome Sequencing Platform"/>
            <person name="Russ C."/>
            <person name="Cuomo C."/>
            <person name="Shea T."/>
            <person name="Young S.K."/>
            <person name="Zeng Q."/>
            <person name="Koehrsen M."/>
            <person name="Haas B."/>
            <person name="Borodovsky M."/>
            <person name="Guigo R."/>
            <person name="Alvarado L."/>
            <person name="Berlin A."/>
            <person name="Borenstein D."/>
            <person name="Chen Z."/>
            <person name="Engels R."/>
            <person name="Freedman E."/>
            <person name="Gellesch M."/>
            <person name="Goldberg J."/>
            <person name="Griggs A."/>
            <person name="Gujja S."/>
            <person name="Heiman D."/>
            <person name="Hepburn T."/>
            <person name="Howarth C."/>
            <person name="Jen D."/>
            <person name="Larson L."/>
            <person name="Lewis B."/>
            <person name="Mehta T."/>
            <person name="Park D."/>
            <person name="Pearson M."/>
            <person name="Roberts A."/>
            <person name="Saif S."/>
            <person name="Shenoy N."/>
            <person name="Sisk P."/>
            <person name="Stolte C."/>
            <person name="Sykes S."/>
            <person name="Walk T."/>
            <person name="White J."/>
            <person name="Yandava C."/>
            <person name="Burger G."/>
            <person name="Gray M.W."/>
            <person name="Holland P.W.H."/>
            <person name="King N."/>
            <person name="Lang F.B.F."/>
            <person name="Roger A.J."/>
            <person name="Ruiz-Trillo I."/>
            <person name="Lander E."/>
            <person name="Nusbaum C."/>
        </authorList>
    </citation>
    <scope>NUCLEOTIDE SEQUENCE [LARGE SCALE GENOMIC DNA]</scope>
    <source>
        <strain evidence="9">ATCC 38327</strain>
    </source>
</reference>
<dbReference type="InterPro" id="IPR011009">
    <property type="entry name" value="Kinase-like_dom_sf"/>
</dbReference>
<feature type="compositionally biased region" description="Low complexity" evidence="5">
    <location>
        <begin position="1"/>
        <end position="13"/>
    </location>
</feature>
<feature type="region of interest" description="Disordered" evidence="5">
    <location>
        <begin position="330"/>
        <end position="454"/>
    </location>
</feature>
<evidence type="ECO:0000256" key="3">
    <source>
        <dbReference type="ARBA" id="ARBA00022840"/>
    </source>
</evidence>
<feature type="domain" description="CNH" evidence="7">
    <location>
        <begin position="469"/>
        <end position="755"/>
    </location>
</feature>
<feature type="compositionally biased region" description="Pro residues" evidence="5">
    <location>
        <begin position="407"/>
        <end position="420"/>
    </location>
</feature>
<dbReference type="eggNOG" id="KOG0576">
    <property type="taxonomic scope" value="Eukaryota"/>
</dbReference>
<dbReference type="GO" id="GO:0005524">
    <property type="term" value="F:ATP binding"/>
    <property type="evidence" value="ECO:0007669"/>
    <property type="project" value="UniProtKB-UniRule"/>
</dbReference>
<dbReference type="SUPFAM" id="SSF56112">
    <property type="entry name" value="Protein kinase-like (PK-like)"/>
    <property type="match status" value="1"/>
</dbReference>
<dbReference type="GO" id="GO:0035556">
    <property type="term" value="P:intracellular signal transduction"/>
    <property type="evidence" value="ECO:0007669"/>
    <property type="project" value="TreeGrafter"/>
</dbReference>
<dbReference type="InterPro" id="IPR050629">
    <property type="entry name" value="STE20/SPS1-PAK"/>
</dbReference>
<feature type="compositionally biased region" description="Acidic residues" evidence="5">
    <location>
        <begin position="356"/>
        <end position="375"/>
    </location>
</feature>
<evidence type="ECO:0000256" key="1">
    <source>
        <dbReference type="ARBA" id="ARBA00012513"/>
    </source>
</evidence>